<accession>A0A8E2F920</accession>
<evidence type="ECO:0000313" key="2">
    <source>
        <dbReference type="EMBL" id="OCL12525.1"/>
    </source>
</evidence>
<evidence type="ECO:0000313" key="3">
    <source>
        <dbReference type="Proteomes" id="UP000250140"/>
    </source>
</evidence>
<organism evidence="2 3">
    <name type="scientific">Glonium stellatum</name>
    <dbReference type="NCBI Taxonomy" id="574774"/>
    <lineage>
        <taxon>Eukaryota</taxon>
        <taxon>Fungi</taxon>
        <taxon>Dikarya</taxon>
        <taxon>Ascomycota</taxon>
        <taxon>Pezizomycotina</taxon>
        <taxon>Dothideomycetes</taxon>
        <taxon>Pleosporomycetidae</taxon>
        <taxon>Gloniales</taxon>
        <taxon>Gloniaceae</taxon>
        <taxon>Glonium</taxon>
    </lineage>
</organism>
<name>A0A8E2F920_9PEZI</name>
<sequence>MASDHPQTHNLSQSKQPDDITTSSRVLSVCALTGNSINAHHKQHQHSLEQRLSEADASHLLFVTKSKPAIPQSKPPSSSSYTRAPPQQPTPIVEYIVCSNPDIAPDSAQKAHTNPSSIALEFYMPMNSRQKQAAEAVASAESSVLAQDISNRDLEILALTAPAYQLSQKHDMNPSSSFLIHEGSPAVPPTTSERQNYIAAWRKRDNTLLHGGINETLVHGKLDRQARREAKKCFRSRLLSNEPQHQRQPLAMANSPLDSEDLFGIEPGFIDHSPEFKWKIADGRNQLESSDMASKRDDIHVDARIKNRRRSSVDVVETSQEILTSSTKSASEYIREYRELKITNASRPDAQIHAPYARLSNSFDVVPGWQLDFNALNNLILPLCHRIPSVIPYYQRIIKCYKQMEETGEILRQDYNRCLDASLQLSILKNDLDNALAKPASSQHEIARLQRIYRENKIISQEGTRMALQFKAFSSSENVRDFIQLTDDFLKSVLPLIISVTNEELDDQSLKSLTAALGQALRDRNKQREKTSNCVPGEKADHKVIGLNRNSPVQLNEDYHKRGDDGKTSDHSKRRSQLDAVAPSQTLCDDSPIPERAKQGNHVVETNSSTGQMDFVTLEARQTQGTVSGGYDEFSHDDPFCIGNGFNTPGDLRQSSSSGRIQYHSPQFSSTITKVTPNTASSVKRTLDSTMPYDIEERQGKNPRVN</sequence>
<feature type="region of interest" description="Disordered" evidence="1">
    <location>
        <begin position="65"/>
        <end position="87"/>
    </location>
</feature>
<gene>
    <name evidence="2" type="ORF">AOQ84DRAFT_436954</name>
</gene>
<protein>
    <submittedName>
        <fullName evidence="2">Uncharacterized protein</fullName>
    </submittedName>
</protein>
<dbReference type="EMBL" id="KV748869">
    <property type="protein sequence ID" value="OCL12525.1"/>
    <property type="molecule type" value="Genomic_DNA"/>
</dbReference>
<keyword evidence="3" id="KW-1185">Reference proteome</keyword>
<feature type="compositionally biased region" description="Basic and acidic residues" evidence="1">
    <location>
        <begin position="557"/>
        <end position="571"/>
    </location>
</feature>
<evidence type="ECO:0000256" key="1">
    <source>
        <dbReference type="SAM" id="MobiDB-lite"/>
    </source>
</evidence>
<feature type="compositionally biased region" description="Polar residues" evidence="1">
    <location>
        <begin position="8"/>
        <end position="22"/>
    </location>
</feature>
<reference evidence="2 3" key="1">
    <citation type="journal article" date="2016" name="Nat. Commun.">
        <title>Ectomycorrhizal ecology is imprinted in the genome of the dominant symbiotic fungus Cenococcum geophilum.</title>
        <authorList>
            <consortium name="DOE Joint Genome Institute"/>
            <person name="Peter M."/>
            <person name="Kohler A."/>
            <person name="Ohm R.A."/>
            <person name="Kuo A."/>
            <person name="Krutzmann J."/>
            <person name="Morin E."/>
            <person name="Arend M."/>
            <person name="Barry K.W."/>
            <person name="Binder M."/>
            <person name="Choi C."/>
            <person name="Clum A."/>
            <person name="Copeland A."/>
            <person name="Grisel N."/>
            <person name="Haridas S."/>
            <person name="Kipfer T."/>
            <person name="LaButti K."/>
            <person name="Lindquist E."/>
            <person name="Lipzen A."/>
            <person name="Maire R."/>
            <person name="Meier B."/>
            <person name="Mihaltcheva S."/>
            <person name="Molinier V."/>
            <person name="Murat C."/>
            <person name="Poggeler S."/>
            <person name="Quandt C.A."/>
            <person name="Sperisen C."/>
            <person name="Tritt A."/>
            <person name="Tisserant E."/>
            <person name="Crous P.W."/>
            <person name="Henrissat B."/>
            <person name="Nehls U."/>
            <person name="Egli S."/>
            <person name="Spatafora J.W."/>
            <person name="Grigoriev I.V."/>
            <person name="Martin F.M."/>
        </authorList>
    </citation>
    <scope>NUCLEOTIDE SEQUENCE [LARGE SCALE GENOMIC DNA]</scope>
    <source>
        <strain evidence="2 3">CBS 207.34</strain>
    </source>
</reference>
<feature type="region of interest" description="Disordered" evidence="1">
    <location>
        <begin position="1"/>
        <end position="22"/>
    </location>
</feature>
<feature type="region of interest" description="Disordered" evidence="1">
    <location>
        <begin position="523"/>
        <end position="610"/>
    </location>
</feature>
<proteinExistence type="predicted"/>
<dbReference type="AlphaFoldDB" id="A0A8E2F920"/>
<dbReference type="Proteomes" id="UP000250140">
    <property type="component" value="Unassembled WGS sequence"/>
</dbReference>